<keyword evidence="8" id="KW-1185">Reference proteome</keyword>
<organism evidence="7 8">
    <name type="scientific">Chitinophaga horti</name>
    <dbReference type="NCBI Taxonomy" id="2920382"/>
    <lineage>
        <taxon>Bacteria</taxon>
        <taxon>Pseudomonadati</taxon>
        <taxon>Bacteroidota</taxon>
        <taxon>Chitinophagia</taxon>
        <taxon>Chitinophagales</taxon>
        <taxon>Chitinophagaceae</taxon>
        <taxon>Chitinophaga</taxon>
    </lineage>
</organism>
<evidence type="ECO:0000313" key="8">
    <source>
        <dbReference type="Proteomes" id="UP001162741"/>
    </source>
</evidence>
<dbReference type="SMART" id="SM00849">
    <property type="entry name" value="Lactamase_B"/>
    <property type="match status" value="1"/>
</dbReference>
<feature type="signal peptide" evidence="5">
    <location>
        <begin position="1"/>
        <end position="21"/>
    </location>
</feature>
<evidence type="ECO:0000256" key="1">
    <source>
        <dbReference type="ARBA" id="ARBA00001947"/>
    </source>
</evidence>
<dbReference type="NCBIfam" id="NF012229">
    <property type="entry name" value="bla_class_B_core"/>
    <property type="match status" value="1"/>
</dbReference>
<accession>A0ABY6J744</accession>
<dbReference type="SUPFAM" id="SSF56281">
    <property type="entry name" value="Metallo-hydrolase/oxidoreductase"/>
    <property type="match status" value="1"/>
</dbReference>
<gene>
    <name evidence="7" type="primary">bla</name>
    <name evidence="7" type="ORF">MKQ68_10300</name>
</gene>
<dbReference type="EMBL" id="CP107006">
    <property type="protein sequence ID" value="UYQ95490.1"/>
    <property type="molecule type" value="Genomic_DNA"/>
</dbReference>
<sequence>MTTKTIVLLTWLAMLPLITSAQQVKEPKAQSADWSQPYKPFRIAGNVYYVGTRDLASYLITSSEGHILINTGLANSAPIITANIKTLGFKLTDVKILTTNQVHFDHVGALAALKKATGAKVMVDAKDAAVLADGGKSDYYFGGKQAAFAPVKADRLLNNNDKIQLGNVTLTLLHHPGHTKGSCSFMLNVKDESKMYKVLIANMPTIIIDSSFEAVHSYPGMAADYAYTLAAMPKLDFDIWVAAHASQFDLHKKRKEQDAYNPTLFTDKAEFKSRLSKIEADYRKRLAK</sequence>
<proteinExistence type="predicted"/>
<evidence type="ECO:0000256" key="3">
    <source>
        <dbReference type="ARBA" id="ARBA00022801"/>
    </source>
</evidence>
<dbReference type="GO" id="GO:0008800">
    <property type="term" value="F:beta-lactamase activity"/>
    <property type="evidence" value="ECO:0007669"/>
    <property type="project" value="UniProtKB-EC"/>
</dbReference>
<evidence type="ECO:0000256" key="5">
    <source>
        <dbReference type="SAM" id="SignalP"/>
    </source>
</evidence>
<keyword evidence="3 7" id="KW-0378">Hydrolase</keyword>
<evidence type="ECO:0000256" key="4">
    <source>
        <dbReference type="ARBA" id="ARBA00022833"/>
    </source>
</evidence>
<dbReference type="Proteomes" id="UP001162741">
    <property type="component" value="Chromosome"/>
</dbReference>
<dbReference type="RefSeq" id="WP_264283216.1">
    <property type="nucleotide sequence ID" value="NZ_CP107006.1"/>
</dbReference>
<protein>
    <submittedName>
        <fullName evidence="7">Subclass B3 metallo-beta-lactamase</fullName>
        <ecNumber evidence="7">3.5.2.6</ecNumber>
    </submittedName>
</protein>
<dbReference type="PANTHER" id="PTHR46233">
    <property type="entry name" value="HYDROXYACYLGLUTATHIONE HYDROLASE GLOC"/>
    <property type="match status" value="1"/>
</dbReference>
<dbReference type="NCBIfam" id="NF033105">
    <property type="entry name" value="bla_subclass_B3"/>
    <property type="match status" value="1"/>
</dbReference>
<dbReference type="Pfam" id="PF00753">
    <property type="entry name" value="Lactamase_B"/>
    <property type="match status" value="1"/>
</dbReference>
<feature type="domain" description="Metallo-beta-lactamase" evidence="6">
    <location>
        <begin position="54"/>
        <end position="244"/>
    </location>
</feature>
<dbReference type="InterPro" id="IPR051453">
    <property type="entry name" value="MBL_Glyoxalase_II"/>
</dbReference>
<dbReference type="Gene3D" id="3.60.15.10">
    <property type="entry name" value="Ribonuclease Z/Hydroxyacylglutathione hydrolase-like"/>
    <property type="match status" value="1"/>
</dbReference>
<evidence type="ECO:0000313" key="7">
    <source>
        <dbReference type="EMBL" id="UYQ95490.1"/>
    </source>
</evidence>
<dbReference type="InterPro" id="IPR001279">
    <property type="entry name" value="Metallo-B-lactamas"/>
</dbReference>
<dbReference type="PANTHER" id="PTHR46233:SF3">
    <property type="entry name" value="HYDROXYACYLGLUTATHIONE HYDROLASE GLOC"/>
    <property type="match status" value="1"/>
</dbReference>
<evidence type="ECO:0000259" key="6">
    <source>
        <dbReference type="SMART" id="SM00849"/>
    </source>
</evidence>
<dbReference type="InterPro" id="IPR036866">
    <property type="entry name" value="RibonucZ/Hydroxyglut_hydro"/>
</dbReference>
<name>A0ABY6J744_9BACT</name>
<comment type="cofactor">
    <cofactor evidence="1">
        <name>Zn(2+)</name>
        <dbReference type="ChEBI" id="CHEBI:29105"/>
    </cofactor>
</comment>
<evidence type="ECO:0000256" key="2">
    <source>
        <dbReference type="ARBA" id="ARBA00022723"/>
    </source>
</evidence>
<feature type="chain" id="PRO_5045071717" evidence="5">
    <location>
        <begin position="22"/>
        <end position="288"/>
    </location>
</feature>
<keyword evidence="2" id="KW-0479">Metal-binding</keyword>
<keyword evidence="5" id="KW-0732">Signal</keyword>
<reference evidence="7" key="1">
    <citation type="submission" date="2022-10" db="EMBL/GenBank/DDBJ databases">
        <title>Chitinophaga sp. nov., isolated from soil.</title>
        <authorList>
            <person name="Jeon C.O."/>
        </authorList>
    </citation>
    <scope>NUCLEOTIDE SEQUENCE</scope>
    <source>
        <strain evidence="7">R8</strain>
    </source>
</reference>
<keyword evidence="4" id="KW-0862">Zinc</keyword>
<dbReference type="EC" id="3.5.2.6" evidence="7"/>